<protein>
    <submittedName>
        <fullName evidence="2">Protein GFS12-like</fullName>
    </submittedName>
</protein>
<organism evidence="1 2">
    <name type="scientific">Phoenix dactylifera</name>
    <name type="common">Date palm</name>
    <dbReference type="NCBI Taxonomy" id="42345"/>
    <lineage>
        <taxon>Eukaryota</taxon>
        <taxon>Viridiplantae</taxon>
        <taxon>Streptophyta</taxon>
        <taxon>Embryophyta</taxon>
        <taxon>Tracheophyta</taxon>
        <taxon>Spermatophyta</taxon>
        <taxon>Magnoliopsida</taxon>
        <taxon>Liliopsida</taxon>
        <taxon>Arecaceae</taxon>
        <taxon>Coryphoideae</taxon>
        <taxon>Phoeniceae</taxon>
        <taxon>Phoenix</taxon>
    </lineage>
</organism>
<dbReference type="RefSeq" id="XP_026666023.2">
    <property type="nucleotide sequence ID" value="XM_026810222.2"/>
</dbReference>
<dbReference type="OrthoDB" id="29306at2759"/>
<dbReference type="GeneID" id="113463699"/>
<gene>
    <name evidence="2" type="primary">LOC113463699</name>
</gene>
<name>A0A8B8JC81_PHODC</name>
<keyword evidence="1" id="KW-1185">Reference proteome</keyword>
<evidence type="ECO:0000313" key="2">
    <source>
        <dbReference type="RefSeq" id="XP_026666023.2"/>
    </source>
</evidence>
<dbReference type="Proteomes" id="UP000228380">
    <property type="component" value="Chromosome 1"/>
</dbReference>
<accession>A0A8B8JC81</accession>
<dbReference type="InterPro" id="IPR011009">
    <property type="entry name" value="Kinase-like_dom_sf"/>
</dbReference>
<dbReference type="PANTHER" id="PTHR46866:SF1">
    <property type="entry name" value="GH12955P"/>
    <property type="match status" value="1"/>
</dbReference>
<sequence>MENLESPSCAPSIPSDFNLGCLLEYFESDDSGSIGFQEFLHWRQKASSLGVCSEDLAEDIFSIGCILAELYLNRPLFDPVSLAAYKENGIIPGALQELPPHVALLVEASIQRDWKRRPSAKCFLESHYFPPTVRSAYLFLSPLQLLAKTGHRLQYAAKLASEGAPKAMGRFAADVCALLPTTITTRAFPCFEIYFPFGKRRRCCRLTTGSSSRGRDFPSTTRR</sequence>
<evidence type="ECO:0000313" key="1">
    <source>
        <dbReference type="Proteomes" id="UP000228380"/>
    </source>
</evidence>
<reference evidence="2" key="2">
    <citation type="submission" date="2025-08" db="UniProtKB">
        <authorList>
            <consortium name="RefSeq"/>
        </authorList>
    </citation>
    <scope>IDENTIFICATION</scope>
    <source>
        <tissue evidence="2">Young leaves</tissue>
    </source>
</reference>
<dbReference type="SUPFAM" id="SSF56112">
    <property type="entry name" value="Protein kinase-like (PK-like)"/>
    <property type="match status" value="1"/>
</dbReference>
<dbReference type="KEGG" id="pda:113463699"/>
<reference evidence="1" key="1">
    <citation type="journal article" date="2019" name="Nat. Commun.">
        <title>Genome-wide association mapping of date palm fruit traits.</title>
        <authorList>
            <person name="Hazzouri K.M."/>
            <person name="Gros-Balthazard M."/>
            <person name="Flowers J.M."/>
            <person name="Copetti D."/>
            <person name="Lemansour A."/>
            <person name="Lebrun M."/>
            <person name="Masmoudi K."/>
            <person name="Ferrand S."/>
            <person name="Dhar M.I."/>
            <person name="Fresquez Z.A."/>
            <person name="Rosas U."/>
            <person name="Zhang J."/>
            <person name="Talag J."/>
            <person name="Lee S."/>
            <person name="Kudrna D."/>
            <person name="Powell R.F."/>
            <person name="Leitch I.J."/>
            <person name="Krueger R.R."/>
            <person name="Wing R.A."/>
            <person name="Amiri K.M.A."/>
            <person name="Purugganan M.D."/>
        </authorList>
    </citation>
    <scope>NUCLEOTIDE SEQUENCE [LARGE SCALE GENOMIC DNA]</scope>
    <source>
        <strain evidence="1">cv. Khalas</strain>
    </source>
</reference>
<dbReference type="PANTHER" id="PTHR46866">
    <property type="entry name" value="GH12955P"/>
    <property type="match status" value="1"/>
</dbReference>
<proteinExistence type="predicted"/>
<dbReference type="AlphaFoldDB" id="A0A8B8JC81"/>
<dbReference type="Gene3D" id="1.10.510.10">
    <property type="entry name" value="Transferase(Phosphotransferase) domain 1"/>
    <property type="match status" value="1"/>
</dbReference>